<organism evidence="2 3">
    <name type="scientific">Araneus ventricosus</name>
    <name type="common">Orbweaver spider</name>
    <name type="synonym">Epeira ventricosa</name>
    <dbReference type="NCBI Taxonomy" id="182803"/>
    <lineage>
        <taxon>Eukaryota</taxon>
        <taxon>Metazoa</taxon>
        <taxon>Ecdysozoa</taxon>
        <taxon>Arthropoda</taxon>
        <taxon>Chelicerata</taxon>
        <taxon>Arachnida</taxon>
        <taxon>Araneae</taxon>
        <taxon>Araneomorphae</taxon>
        <taxon>Entelegynae</taxon>
        <taxon>Araneoidea</taxon>
        <taxon>Araneidae</taxon>
        <taxon>Araneus</taxon>
    </lineage>
</organism>
<sequence length="106" mass="11873">MNWRKKVITFTLSVCALNLYYLEAGSKEFLDVIELAAEGIPPSEAQVVQAFLKVVKRFAAVLQVDKRNPLPPPRAVSYRGRQTPFILITPLGLSHMSYQGNDQSSH</sequence>
<protein>
    <submittedName>
        <fullName evidence="2">Uncharacterized protein</fullName>
    </submittedName>
</protein>
<keyword evidence="1" id="KW-0732">Signal</keyword>
<evidence type="ECO:0000313" key="3">
    <source>
        <dbReference type="Proteomes" id="UP000499080"/>
    </source>
</evidence>
<accession>A0A4Y2DFQ5</accession>
<dbReference type="AlphaFoldDB" id="A0A4Y2DFQ5"/>
<proteinExistence type="predicted"/>
<feature type="chain" id="PRO_5021221966" evidence="1">
    <location>
        <begin position="25"/>
        <end position="106"/>
    </location>
</feature>
<comment type="caution">
    <text evidence="2">The sequence shown here is derived from an EMBL/GenBank/DDBJ whole genome shotgun (WGS) entry which is preliminary data.</text>
</comment>
<feature type="signal peptide" evidence="1">
    <location>
        <begin position="1"/>
        <end position="24"/>
    </location>
</feature>
<dbReference type="Proteomes" id="UP000499080">
    <property type="component" value="Unassembled WGS sequence"/>
</dbReference>
<gene>
    <name evidence="2" type="ORF">AVEN_97192_1</name>
</gene>
<name>A0A4Y2DFQ5_ARAVE</name>
<keyword evidence="3" id="KW-1185">Reference proteome</keyword>
<dbReference type="EMBL" id="BGPR01000346">
    <property type="protein sequence ID" value="GBM14684.1"/>
    <property type="molecule type" value="Genomic_DNA"/>
</dbReference>
<evidence type="ECO:0000256" key="1">
    <source>
        <dbReference type="SAM" id="SignalP"/>
    </source>
</evidence>
<reference evidence="2 3" key="1">
    <citation type="journal article" date="2019" name="Sci. Rep.">
        <title>Orb-weaving spider Araneus ventricosus genome elucidates the spidroin gene catalogue.</title>
        <authorList>
            <person name="Kono N."/>
            <person name="Nakamura H."/>
            <person name="Ohtoshi R."/>
            <person name="Moran D.A.P."/>
            <person name="Shinohara A."/>
            <person name="Yoshida Y."/>
            <person name="Fujiwara M."/>
            <person name="Mori M."/>
            <person name="Tomita M."/>
            <person name="Arakawa K."/>
        </authorList>
    </citation>
    <scope>NUCLEOTIDE SEQUENCE [LARGE SCALE GENOMIC DNA]</scope>
</reference>
<evidence type="ECO:0000313" key="2">
    <source>
        <dbReference type="EMBL" id="GBM14684.1"/>
    </source>
</evidence>